<dbReference type="PANTHER" id="PTHR43179">
    <property type="entry name" value="RHAMNOSYLTRANSFERASE WBBL"/>
    <property type="match status" value="1"/>
</dbReference>
<sequence>MNPPDISVLIVSFNTRDLLRQCLASLREQKGEAGIETLVVDNASRDGSADMVAAEFPEVRLIRSPVNLGFGNANNRAFEEARGRYLVLLNSDAYLAPGVLDAALKRMEAAPEVGMAGGRLVGTEGGWQPSARMFPSLLNELIILSGLAHRYPKSRLFGRFDRTWADPAEEAEVDWVPGAFAILRRDLIDRIGLFDPRFFLYYEEVDLCRRIKAAGCRVMYWPELMITHLGGESAKTLSDMDFSSHASQLTLWRMRSQALYYRKWHGFAGAWSVKVLEQAWHGLRAFRNRNSIPAKARESEGLIRLWNQAWKETEGGTVSPPQPW</sequence>
<dbReference type="SUPFAM" id="SSF53448">
    <property type="entry name" value="Nucleotide-diphospho-sugar transferases"/>
    <property type="match status" value="1"/>
</dbReference>
<dbReference type="InterPro" id="IPR029044">
    <property type="entry name" value="Nucleotide-diphossugar_trans"/>
</dbReference>
<dbReference type="CDD" id="cd04186">
    <property type="entry name" value="GT_2_like_c"/>
    <property type="match status" value="1"/>
</dbReference>
<dbReference type="EMBL" id="CP046565">
    <property type="protein sequence ID" value="QJD30392.1"/>
    <property type="molecule type" value="Genomic_DNA"/>
</dbReference>
<name>A0A858Q908_9GAMM</name>
<organism evidence="2 3">
    <name type="scientific">Methylococcus geothermalis</name>
    <dbReference type="NCBI Taxonomy" id="2681310"/>
    <lineage>
        <taxon>Bacteria</taxon>
        <taxon>Pseudomonadati</taxon>
        <taxon>Pseudomonadota</taxon>
        <taxon>Gammaproteobacteria</taxon>
        <taxon>Methylococcales</taxon>
        <taxon>Methylococcaceae</taxon>
        <taxon>Methylococcus</taxon>
    </lineage>
</organism>
<reference evidence="3" key="1">
    <citation type="submission" date="2019-12" db="EMBL/GenBank/DDBJ databases">
        <authorList>
            <person name="Awala S.I."/>
            <person name="Rhee S.K."/>
        </authorList>
    </citation>
    <scope>NUCLEOTIDE SEQUENCE [LARGE SCALE GENOMIC DNA]</scope>
    <source>
        <strain evidence="3">IM1</strain>
    </source>
</reference>
<dbReference type="PANTHER" id="PTHR43179:SF7">
    <property type="entry name" value="RHAMNOSYLTRANSFERASE WBBL"/>
    <property type="match status" value="1"/>
</dbReference>
<dbReference type="KEGG" id="metu:GNH96_10685"/>
<evidence type="ECO:0000313" key="3">
    <source>
        <dbReference type="Proteomes" id="UP000503004"/>
    </source>
</evidence>
<feature type="domain" description="Glycosyltransferase 2-like" evidence="1">
    <location>
        <begin position="7"/>
        <end position="133"/>
    </location>
</feature>
<evidence type="ECO:0000313" key="2">
    <source>
        <dbReference type="EMBL" id="QJD30392.1"/>
    </source>
</evidence>
<keyword evidence="3" id="KW-1185">Reference proteome</keyword>
<evidence type="ECO:0000259" key="1">
    <source>
        <dbReference type="Pfam" id="PF00535"/>
    </source>
</evidence>
<dbReference type="Gene3D" id="3.90.550.10">
    <property type="entry name" value="Spore Coat Polysaccharide Biosynthesis Protein SpsA, Chain A"/>
    <property type="match status" value="1"/>
</dbReference>
<keyword evidence="2" id="KW-0808">Transferase</keyword>
<dbReference type="RefSeq" id="WP_169603666.1">
    <property type="nucleotide sequence ID" value="NZ_CP046565.1"/>
</dbReference>
<dbReference type="AlphaFoldDB" id="A0A858Q908"/>
<dbReference type="GO" id="GO:0016740">
    <property type="term" value="F:transferase activity"/>
    <property type="evidence" value="ECO:0007669"/>
    <property type="project" value="UniProtKB-KW"/>
</dbReference>
<dbReference type="InterPro" id="IPR001173">
    <property type="entry name" value="Glyco_trans_2-like"/>
</dbReference>
<dbReference type="Pfam" id="PF00535">
    <property type="entry name" value="Glycos_transf_2"/>
    <property type="match status" value="1"/>
</dbReference>
<dbReference type="Proteomes" id="UP000503004">
    <property type="component" value="Chromosome"/>
</dbReference>
<protein>
    <submittedName>
        <fullName evidence="2">Glycosyltransferase</fullName>
    </submittedName>
</protein>
<gene>
    <name evidence="2" type="ORF">GNH96_10685</name>
</gene>
<accession>A0A858Q908</accession>
<proteinExistence type="predicted"/>